<dbReference type="KEGG" id="gms:SOIL9_46070"/>
<dbReference type="RefSeq" id="WP_232069605.1">
    <property type="nucleotide sequence ID" value="NZ_LR593886.1"/>
</dbReference>
<dbReference type="Proteomes" id="UP000464178">
    <property type="component" value="Chromosome"/>
</dbReference>
<evidence type="ECO:0000313" key="2">
    <source>
        <dbReference type="Proteomes" id="UP000464178"/>
    </source>
</evidence>
<sequence length="288" mass="32031">MFGWLFRRTLTEAEAVASASRFLVGNEYRVVRTESDESGDAIPVLFERASLSGERWCVSFRRVFPPGVLSSRSNVEIWVHAETGKAEFPHYDRYVKPRELPRSEIEWQACTDPATLLEVFEEKASDRKFRLFACGACRHHPAIRHDLPLQGAIQSMEHLADGVIQEAERPWYNDFQHHSLICRLGGPSGVSAAFETIGYLSGCPLSDLCRCVFGNPFRPVTGDPSWLTSTVLSLASQMYASRDFSPMPILADALQDAGCGSDDILTHCRGAGPHVRGCWVVDLILGKS</sequence>
<dbReference type="EMBL" id="LR593886">
    <property type="protein sequence ID" value="VTR93107.1"/>
    <property type="molecule type" value="Genomic_DNA"/>
</dbReference>
<proteinExistence type="predicted"/>
<protein>
    <recommendedName>
        <fullName evidence="3">SMI1/KNR4 family protein</fullName>
    </recommendedName>
</protein>
<reference evidence="1 2" key="1">
    <citation type="submission" date="2019-05" db="EMBL/GenBank/DDBJ databases">
        <authorList>
            <consortium name="Science for Life Laboratories"/>
        </authorList>
    </citation>
    <scope>NUCLEOTIDE SEQUENCE [LARGE SCALE GENOMIC DNA]</scope>
    <source>
        <strain evidence="1">Soil9</strain>
    </source>
</reference>
<keyword evidence="2" id="KW-1185">Reference proteome</keyword>
<evidence type="ECO:0008006" key="3">
    <source>
        <dbReference type="Google" id="ProtNLM"/>
    </source>
</evidence>
<dbReference type="AlphaFoldDB" id="A0A6P2CWZ6"/>
<accession>A0A6P2CWZ6</accession>
<name>A0A6P2CWZ6_9BACT</name>
<evidence type="ECO:0000313" key="1">
    <source>
        <dbReference type="EMBL" id="VTR93107.1"/>
    </source>
</evidence>
<gene>
    <name evidence="1" type="ORF">SOIL9_46070</name>
</gene>
<organism evidence="1 2">
    <name type="scientific">Gemmata massiliana</name>
    <dbReference type="NCBI Taxonomy" id="1210884"/>
    <lineage>
        <taxon>Bacteria</taxon>
        <taxon>Pseudomonadati</taxon>
        <taxon>Planctomycetota</taxon>
        <taxon>Planctomycetia</taxon>
        <taxon>Gemmatales</taxon>
        <taxon>Gemmataceae</taxon>
        <taxon>Gemmata</taxon>
    </lineage>
</organism>